<evidence type="ECO:0000313" key="2">
    <source>
        <dbReference type="EMBL" id="SHN84668.1"/>
    </source>
</evidence>
<evidence type="ECO:0000256" key="1">
    <source>
        <dbReference type="SAM" id="MobiDB-lite"/>
    </source>
</evidence>
<dbReference type="EMBL" id="LT670849">
    <property type="protein sequence ID" value="SHN84668.1"/>
    <property type="molecule type" value="Genomic_DNA"/>
</dbReference>
<feature type="compositionally biased region" description="Basic and acidic residues" evidence="1">
    <location>
        <begin position="7"/>
        <end position="18"/>
    </location>
</feature>
<name>A0A1M7UNY6_9BRAD</name>
<proteinExistence type="predicted"/>
<accession>A0A1M7UNY6</accession>
<dbReference type="Proteomes" id="UP000184096">
    <property type="component" value="Chromosome I"/>
</dbReference>
<gene>
    <name evidence="2" type="ORF">SAMN05444170_5996</name>
</gene>
<protein>
    <submittedName>
        <fullName evidence="2">Uncharacterized protein</fullName>
    </submittedName>
</protein>
<evidence type="ECO:0000313" key="3">
    <source>
        <dbReference type="Proteomes" id="UP000184096"/>
    </source>
</evidence>
<keyword evidence="3" id="KW-1185">Reference proteome</keyword>
<feature type="region of interest" description="Disordered" evidence="1">
    <location>
        <begin position="1"/>
        <end position="37"/>
    </location>
</feature>
<reference evidence="3" key="1">
    <citation type="submission" date="2016-11" db="EMBL/GenBank/DDBJ databases">
        <authorList>
            <person name="Varghese N."/>
            <person name="Submissions S."/>
        </authorList>
    </citation>
    <scope>NUCLEOTIDE SEQUENCE [LARGE SCALE GENOMIC DNA]</scope>
    <source>
        <strain evidence="3">GAS401</strain>
    </source>
</reference>
<sequence>MGQTYAAEKRGARKEARGTARQCDPQLGSFITPTEKR</sequence>
<dbReference type="AlphaFoldDB" id="A0A1M7UNY6"/>
<organism evidence="2 3">
    <name type="scientific">Bradyrhizobium erythrophlei</name>
    <dbReference type="NCBI Taxonomy" id="1437360"/>
    <lineage>
        <taxon>Bacteria</taxon>
        <taxon>Pseudomonadati</taxon>
        <taxon>Pseudomonadota</taxon>
        <taxon>Alphaproteobacteria</taxon>
        <taxon>Hyphomicrobiales</taxon>
        <taxon>Nitrobacteraceae</taxon>
        <taxon>Bradyrhizobium</taxon>
    </lineage>
</organism>